<evidence type="ECO:0000256" key="1">
    <source>
        <dbReference type="SAM" id="SignalP"/>
    </source>
</evidence>
<organism evidence="2">
    <name type="scientific">Agrilus mali</name>
    <dbReference type="NCBI Taxonomy" id="1917227"/>
    <lineage>
        <taxon>Eukaryota</taxon>
        <taxon>Metazoa</taxon>
        <taxon>Ecdysozoa</taxon>
        <taxon>Arthropoda</taxon>
        <taxon>Hexapoda</taxon>
        <taxon>Insecta</taxon>
        <taxon>Pterygota</taxon>
        <taxon>Neoptera</taxon>
        <taxon>Endopterygota</taxon>
        <taxon>Coleoptera</taxon>
        <taxon>Polyphaga</taxon>
        <taxon>Elateriformia</taxon>
        <taxon>Buprestoidea</taxon>
        <taxon>Buprestidae</taxon>
        <taxon>Agrilinae</taxon>
        <taxon>Agrilus</taxon>
    </lineage>
</organism>
<reference evidence="2" key="1">
    <citation type="submission" date="2017-08" db="EMBL/GenBank/DDBJ databases">
        <title>Identification of candidate chemosensory genes in male and female Agrilus mali (Coleoptera: Buprestidae) by antennal transcriptome analysis.</title>
        <authorList>
            <person name="Cui X."/>
        </authorList>
    </citation>
    <scope>NUCLEOTIDE SEQUENCE</scope>
</reference>
<dbReference type="Gene3D" id="1.10.238.20">
    <property type="entry name" value="Pheromone/general odorant binding protein domain"/>
    <property type="match status" value="1"/>
</dbReference>
<dbReference type="SUPFAM" id="SSF47565">
    <property type="entry name" value="Insect pheromone/odorant-binding proteins"/>
    <property type="match status" value="1"/>
</dbReference>
<evidence type="ECO:0000313" key="2">
    <source>
        <dbReference type="EMBL" id="AVU05018.1"/>
    </source>
</evidence>
<name>A0A2R4H1G4_9COLE</name>
<feature type="chain" id="PRO_5015309824" evidence="1">
    <location>
        <begin position="19"/>
        <end position="135"/>
    </location>
</feature>
<accession>A0A2R4H1G4</accession>
<protein>
    <submittedName>
        <fullName evidence="2">Odorant binding protein 9</fullName>
    </submittedName>
</protein>
<dbReference type="CDD" id="cd23992">
    <property type="entry name" value="PBP_GOBP"/>
    <property type="match status" value="1"/>
</dbReference>
<dbReference type="EMBL" id="MF615498">
    <property type="protein sequence ID" value="AVU05018.1"/>
    <property type="molecule type" value="mRNA"/>
</dbReference>
<feature type="signal peptide" evidence="1">
    <location>
        <begin position="1"/>
        <end position="18"/>
    </location>
</feature>
<keyword evidence="1" id="KW-0732">Signal</keyword>
<dbReference type="InterPro" id="IPR006170">
    <property type="entry name" value="PBP/GOBP"/>
</dbReference>
<dbReference type="InterPro" id="IPR036728">
    <property type="entry name" value="PBP_GOBP_sf"/>
</dbReference>
<dbReference type="Pfam" id="PF01395">
    <property type="entry name" value="PBP_GOBP"/>
    <property type="match status" value="1"/>
</dbReference>
<sequence>MQTISCISVLLFVVVGSAMCDLAPELQAILKKRQDECLASNPVDKNVLDDARNGKFADDAKLKKYIFCNLYEGSFLTEEGVLRPQIAQIKLTLAFGKEKAESLIEKCKPVSKGNKVDVAFDLLKCIYNDTKVPII</sequence>
<proteinExistence type="evidence at transcript level"/>
<dbReference type="SMART" id="SM00708">
    <property type="entry name" value="PhBP"/>
    <property type="match status" value="1"/>
</dbReference>
<dbReference type="GO" id="GO:0005549">
    <property type="term" value="F:odorant binding"/>
    <property type="evidence" value="ECO:0007669"/>
    <property type="project" value="InterPro"/>
</dbReference>
<dbReference type="AlphaFoldDB" id="A0A2R4H1G4"/>